<evidence type="ECO:0000256" key="4">
    <source>
        <dbReference type="SAM" id="Phobius"/>
    </source>
</evidence>
<evidence type="ECO:0000256" key="1">
    <source>
        <dbReference type="ARBA" id="ARBA00022603"/>
    </source>
</evidence>
<evidence type="ECO:0000313" key="7">
    <source>
        <dbReference type="Proteomes" id="UP001152797"/>
    </source>
</evidence>
<feature type="non-terminal residue" evidence="5">
    <location>
        <position position="2715"/>
    </location>
</feature>
<accession>A0A9P1FV72</accession>
<evidence type="ECO:0000256" key="2">
    <source>
        <dbReference type="ARBA" id="ARBA00022679"/>
    </source>
</evidence>
<dbReference type="Pfam" id="PF00145">
    <property type="entry name" value="DNA_methylase"/>
    <property type="match status" value="1"/>
</dbReference>
<feature type="region of interest" description="Disordered" evidence="3">
    <location>
        <begin position="1240"/>
        <end position="1309"/>
    </location>
</feature>
<keyword evidence="2" id="KW-0808">Transferase</keyword>
<protein>
    <submittedName>
        <fullName evidence="5">Uncharacterized protein</fullName>
    </submittedName>
</protein>
<evidence type="ECO:0000256" key="3">
    <source>
        <dbReference type="SAM" id="MobiDB-lite"/>
    </source>
</evidence>
<dbReference type="EMBL" id="CAMXCT020001362">
    <property type="protein sequence ID" value="CAL1142751.1"/>
    <property type="molecule type" value="Genomic_DNA"/>
</dbReference>
<keyword evidence="1" id="KW-0489">Methyltransferase</keyword>
<dbReference type="Gene3D" id="3.40.50.150">
    <property type="entry name" value="Vaccinia Virus protein VP39"/>
    <property type="match status" value="1"/>
</dbReference>
<keyword evidence="4" id="KW-0472">Membrane</keyword>
<keyword evidence="4" id="KW-1133">Transmembrane helix</keyword>
<feature type="non-terminal residue" evidence="5">
    <location>
        <position position="1"/>
    </location>
</feature>
<comment type="caution">
    <text evidence="5">The sequence shown here is derived from an EMBL/GenBank/DDBJ whole genome shotgun (WGS) entry which is preliminary data.</text>
</comment>
<feature type="region of interest" description="Disordered" evidence="3">
    <location>
        <begin position="1176"/>
        <end position="1223"/>
    </location>
</feature>
<dbReference type="GO" id="GO:0008168">
    <property type="term" value="F:methyltransferase activity"/>
    <property type="evidence" value="ECO:0007669"/>
    <property type="project" value="UniProtKB-KW"/>
</dbReference>
<feature type="transmembrane region" description="Helical" evidence="4">
    <location>
        <begin position="2637"/>
        <end position="2657"/>
    </location>
</feature>
<feature type="compositionally biased region" description="Acidic residues" evidence="3">
    <location>
        <begin position="2276"/>
        <end position="2285"/>
    </location>
</feature>
<feature type="region of interest" description="Disordered" evidence="3">
    <location>
        <begin position="2031"/>
        <end position="2099"/>
    </location>
</feature>
<evidence type="ECO:0000313" key="5">
    <source>
        <dbReference type="EMBL" id="CAI3989376.1"/>
    </source>
</evidence>
<feature type="compositionally biased region" description="Polar residues" evidence="3">
    <location>
        <begin position="1176"/>
        <end position="1191"/>
    </location>
</feature>
<organism evidence="5">
    <name type="scientific">Cladocopium goreaui</name>
    <dbReference type="NCBI Taxonomy" id="2562237"/>
    <lineage>
        <taxon>Eukaryota</taxon>
        <taxon>Sar</taxon>
        <taxon>Alveolata</taxon>
        <taxon>Dinophyceae</taxon>
        <taxon>Suessiales</taxon>
        <taxon>Symbiodiniaceae</taxon>
        <taxon>Cladocopium</taxon>
    </lineage>
</organism>
<gene>
    <name evidence="5" type="ORF">C1SCF055_LOCUS16456</name>
</gene>
<feature type="compositionally biased region" description="Acidic residues" evidence="3">
    <location>
        <begin position="1203"/>
        <end position="1223"/>
    </location>
</feature>
<dbReference type="EMBL" id="CAMXCT010001362">
    <property type="protein sequence ID" value="CAI3989376.1"/>
    <property type="molecule type" value="Genomic_DNA"/>
</dbReference>
<name>A0A9P1FV72_9DINO</name>
<dbReference type="Proteomes" id="UP001152797">
    <property type="component" value="Unassembled WGS sequence"/>
</dbReference>
<feature type="compositionally biased region" description="Low complexity" evidence="3">
    <location>
        <begin position="2078"/>
        <end position="2099"/>
    </location>
</feature>
<keyword evidence="7" id="KW-1185">Reference proteome</keyword>
<dbReference type="InterPro" id="IPR001525">
    <property type="entry name" value="C5_MeTfrase"/>
</dbReference>
<dbReference type="SUPFAM" id="SSF53335">
    <property type="entry name" value="S-adenosyl-L-methionine-dependent methyltransferases"/>
    <property type="match status" value="1"/>
</dbReference>
<dbReference type="EMBL" id="CAMXCT030001362">
    <property type="protein sequence ID" value="CAL4776688.1"/>
    <property type="molecule type" value="Genomic_DNA"/>
</dbReference>
<proteinExistence type="predicted"/>
<evidence type="ECO:0000313" key="6">
    <source>
        <dbReference type="EMBL" id="CAL4776688.1"/>
    </source>
</evidence>
<sequence length="2715" mass="301458">ALAVVGRLCHAPAELNDDAKLVRKGKATTTGVSLVMQGAVRKRDTGSAVRGKGKYRTWTAEALGNPIDMKGFKKKVAKSDGKRKNMFAGPLPNSFCSQFQLPFVDFSKFYTTGFLSSGSNLLNLLRHIQAWVMAPGTVQVSFDRPDESVLRRNRAFVHLVLGCRGPMDSSDPDFDSYSRKLQLGEELLKLDTGNWSLSGHLVHHCGGIGCCRGGLDETRRKLWVAILAFVFGLKPTTPAIARWTSCGKAARYYLCALGYHQILREGFRRLHGKQSSLGVSGDEDVTGAEMIEAQSGDSTDLYRKVLRVKAKKTMVWLENEDSVYRLFMSVISVSPMERIMYQFMKWQENEAYLLECDPPMVVMASSSRSPACIAMREIIAVMLTGLIFPEGALQVSVDDLCNGLPGRIAENFLDHMFWCFVQGVGQLFHRLWLPYNQYPWKMAGLLDSETSLPEKHQLASEFLQLLPCCLNDWWGKQLRAHALNVHDLLPGGSCVGLLKACFNGKIFNIEVETNFARMQSMKRVGRGRVDLASSLCAKHVLAEAKLSHVRDHMRTHACSEQLQSDEAGLVTPARRGCYNGFSLFWSSEMENRVPLLGESAEECRKRIMHHCQYRWGEQSQEGARLRALFSTRARELNKSRAIGSVLARENADASEGSPCPAVETGLVSAAASSRKHLMPLNSKGGVGTFGLGDEDFGIGLALVRQADSEGPGFVKNYNAAWRSFSGGVCGENKDLQRQRGVVQLSCQDQYGFCHETISPKDRFDILVEELKCFVRGHHRRHVKEGTKKSQGPQVCIPHPVLVARSVGGTVKWAICEYTVQTWSLIRVQLPLEQSDQWLQAGTNDYSLSDEEDQCDQSMRHFRRMVSKPTRATEEKQSRASVRVVGVAKGERRKRQQAHHEADVDGIENEDEQLQTAWNHAHDLASGCVVRQDKDGYVFTSSYAAAIGALRWLQSGLAFSKRNQANEHLAQFEAFVLREDMCILVPFGYKEVSVSNLERDLILMSSEAGRSVKSARANQPSEHAPAVPNDMDWELPEKYKVMRTNVVKLKQQDPNCRWRLEQTVAPFNDIVQTLQQQEQGLEKPESHWVELSEYLKEFPAPEENAIVYEWANGSRIAGVNVLTGRKGWHKRVDRSTSTVRRVTDLSDKTCDLDPTGAALDRIAKAATKQILPKQSYTQSVPLFHGSGSSSSKGPDRCQPMETENPNDEAGTEAADDDGSDDDDMNEAVGIFRLLKSRFDTNPKRAEPKAKTAAVKAASARAPKAAAKAKAKASTRNTKAIGKANRKRKADKVEDDEDSEPDRANTDDEAGLMSKADRESLNGYQQQFEVFLNLEPPLADDGFKKYFQEMLTNLGSLAQDLRLKKKSLSRRTNKEKDPFYQGMVELEEKIKEHSHFIKCLQGTSKLDAKMNMLSALDQAADGGVKYNSVVLRKAFKSLIFEDVKLCNWESLTSTTFETIHQRCSVPTTDPVEPIFAPVNKKELVTVENFLETLSRADKFISATMKDDVGMVLTLLRADSSPIPPAKQALQALEELVKNKAEKADCLMLASLQSSNLASKLLADAESMISLRETELGDLNALQEALDKLPEEFNEIEPDNVDDMCKHISEANSLLAELKKDKFRSKSLGKPAFMQMSAQLKEATLLVALYTTATQVQPYVADALDSLSSTQVMASPSSVQWIGLKSLGSLESFRPLKSFLDSLDVISKATVNAKVGSYDSGMFGMTLNTFLMHINKLQETLSSSALQHKASEWQGITDSWRALHSSLGQLKNSATSSTAKAYGAKLMAVLIAHVKEGKEFPKDHSKQVEELQLHAAALPGELPDRQLLLDLSGLCNALASAAKGTVADLDSCVAELARAKPTLMHVRDRNDFHGELCAIKADSSVTSEQLTPSELQTALDKYISDVDQMVTGWFQIKDEKLRNSIAPLKALNLPDPSSLTIPDGPNGMPLMSGSEDLTRVSGQSDTLCKLTCALQDELDAIEAVLKNGMTIESLKDQFAEAKDDSIPELSETMKNKYKEQWKTFVIRKENDLTRPASSSVGALEEEVSAPEPDPCSNAPSTDETPAAPEQDQSRSADSTVEARASESAHASSAQDAQHPDAAAAADLSIVEARAGTKDVDCAEISLSEALETLMNDEMAVESATLEKQIALAKTHRLFALFEDSELAKLKSELGDEYVPWGDPDGDQQADLDFFDLFVAQRHEELRIEVERAKLHPKFPLFESTVMADMKAEQGDKCLEFGDPKADPQKDLEAFEIFVNCCESEEAEEANEVPKTNEKDNEEEEDGADNDDKDKVNGEPETQLGSEIATETPGEVHYTPSHDYPAPPSDKHPDINRILESSAEIMIKTAIDRIGQKAFSDRIRSLPNHLSFADMFSGAGTFGKVVDVVIRVLKKQFPEDSSSFVTFKAVKTFLDKISVDFFTLENVDMESAGEDDASNLNMIIKALESSGPHGYHVQVYKLCTLDYGLPQRRVRLFFVGLQKSTQEASAFRNIEMWLNAFKLKTQPPDHFFLPKDHPMVAAELERRLRLKANKEDGPKTKKADRETLDGLVEKDTPKWKGMHMEIAAKRGLSWPLPVPPRFANNVIFLDHERETMKASKKKGIEIIRYGDIYQSASRTPTSSAKAEKAFICKGSNLQNMIFVRSVFSSTVMLAIFLAILLELRYVTSSEEEQEAEVNSLLSALKRQKGIGEKEVEHRARSDLSFFTSHIKRNFKKPSD</sequence>
<dbReference type="InterPro" id="IPR029063">
    <property type="entry name" value="SAM-dependent_MTases_sf"/>
</dbReference>
<dbReference type="GO" id="GO:0032259">
    <property type="term" value="P:methylation"/>
    <property type="evidence" value="ECO:0007669"/>
    <property type="project" value="UniProtKB-KW"/>
</dbReference>
<reference evidence="5" key="1">
    <citation type="submission" date="2022-10" db="EMBL/GenBank/DDBJ databases">
        <authorList>
            <person name="Chen Y."/>
            <person name="Dougan E. K."/>
            <person name="Chan C."/>
            <person name="Rhodes N."/>
            <person name="Thang M."/>
        </authorList>
    </citation>
    <scope>NUCLEOTIDE SEQUENCE</scope>
</reference>
<feature type="compositionally biased region" description="Low complexity" evidence="3">
    <location>
        <begin position="1249"/>
        <end position="1264"/>
    </location>
</feature>
<keyword evidence="4" id="KW-0812">Transmembrane</keyword>
<feature type="region of interest" description="Disordered" evidence="3">
    <location>
        <begin position="2262"/>
        <end position="2331"/>
    </location>
</feature>
<reference evidence="6 7" key="2">
    <citation type="submission" date="2024-05" db="EMBL/GenBank/DDBJ databases">
        <authorList>
            <person name="Chen Y."/>
            <person name="Shah S."/>
            <person name="Dougan E. K."/>
            <person name="Thang M."/>
            <person name="Chan C."/>
        </authorList>
    </citation>
    <scope>NUCLEOTIDE SEQUENCE [LARGE SCALE GENOMIC DNA]</scope>
</reference>